<accession>A0A1G6I6Y0</accession>
<feature type="region of interest" description="Disordered" evidence="1">
    <location>
        <begin position="151"/>
        <end position="178"/>
    </location>
</feature>
<dbReference type="EMBL" id="FMZL01000002">
    <property type="protein sequence ID" value="SDC01516.1"/>
    <property type="molecule type" value="Genomic_DNA"/>
</dbReference>
<keyword evidence="3" id="KW-1185">Reference proteome</keyword>
<organism evidence="2 3">
    <name type="scientific">Parafannyhessea umbonata</name>
    <dbReference type="NCBI Taxonomy" id="604330"/>
    <lineage>
        <taxon>Bacteria</taxon>
        <taxon>Bacillati</taxon>
        <taxon>Actinomycetota</taxon>
        <taxon>Coriobacteriia</taxon>
        <taxon>Coriobacteriales</taxon>
        <taxon>Atopobiaceae</taxon>
        <taxon>Parafannyhessea</taxon>
    </lineage>
</organism>
<dbReference type="RefSeq" id="WP_090844721.1">
    <property type="nucleotide sequence ID" value="NZ_FMZL01000002.1"/>
</dbReference>
<proteinExistence type="predicted"/>
<feature type="compositionally biased region" description="Gly residues" evidence="1">
    <location>
        <begin position="154"/>
        <end position="164"/>
    </location>
</feature>
<evidence type="ECO:0000313" key="2">
    <source>
        <dbReference type="EMBL" id="SDC01516.1"/>
    </source>
</evidence>
<dbReference type="STRING" id="604330.SAMN04489857_0202"/>
<reference evidence="3" key="1">
    <citation type="submission" date="2016-10" db="EMBL/GenBank/DDBJ databases">
        <authorList>
            <person name="Varghese N."/>
            <person name="Submissions S."/>
        </authorList>
    </citation>
    <scope>NUCLEOTIDE SEQUENCE [LARGE SCALE GENOMIC DNA]</scope>
    <source>
        <strain evidence="3">DSM 22619</strain>
    </source>
</reference>
<name>A0A1G6I6Y0_9ACTN</name>
<evidence type="ECO:0000256" key="1">
    <source>
        <dbReference type="SAM" id="MobiDB-lite"/>
    </source>
</evidence>
<evidence type="ECO:0000313" key="3">
    <source>
        <dbReference type="Proteomes" id="UP000198528"/>
    </source>
</evidence>
<protein>
    <submittedName>
        <fullName evidence="2">Uncharacterized protein</fullName>
    </submittedName>
</protein>
<dbReference type="Proteomes" id="UP000198528">
    <property type="component" value="Unassembled WGS sequence"/>
</dbReference>
<dbReference type="AlphaFoldDB" id="A0A1G6I6Y0"/>
<feature type="compositionally biased region" description="Basic and acidic residues" evidence="1">
    <location>
        <begin position="169"/>
        <end position="178"/>
    </location>
</feature>
<sequence length="178" mass="19741">MFTTGDSEEACARRKQEMLAFLRAVDVPLDTSYLKRGSWEWFDDLGQVVALCMTKEPYARGVVRSEEDWRALLDLTVSIVTSVMKTAADEEVSFLEMVMLAVFAASCKAYDSLYQGKVPPELARRMAEVNRRMYETGKELRKFSQELEAFEGFGPEGAGGGDAGDGADAAEKNEGPDR</sequence>
<gene>
    <name evidence="2" type="ORF">SAMN04487824_10214</name>
</gene>